<dbReference type="Proteomes" id="UP000245771">
    <property type="component" value="Unassembled WGS sequence"/>
</dbReference>
<dbReference type="EMBL" id="KZ819603">
    <property type="protein sequence ID" value="PWN35209.1"/>
    <property type="molecule type" value="Genomic_DNA"/>
</dbReference>
<dbReference type="InParanoid" id="A0A316VC50"/>
<name>A0A316VC50_9BASI</name>
<dbReference type="OrthoDB" id="337660at2759"/>
<comment type="similarity">
    <text evidence="1">Belongs to the actin family.</text>
</comment>
<feature type="region of interest" description="Disordered" evidence="2">
    <location>
        <begin position="615"/>
        <end position="644"/>
    </location>
</feature>
<proteinExistence type="inferred from homology"/>
<accession>A0A316VC50</accession>
<dbReference type="GeneID" id="37018252"/>
<dbReference type="PANTHER" id="PTHR11937">
    <property type="entry name" value="ACTIN"/>
    <property type="match status" value="1"/>
</dbReference>
<dbReference type="InterPro" id="IPR004000">
    <property type="entry name" value="Actin"/>
</dbReference>
<dbReference type="STRING" id="1280837.A0A316VC50"/>
<evidence type="ECO:0000256" key="1">
    <source>
        <dbReference type="RuleBase" id="RU000487"/>
    </source>
</evidence>
<feature type="compositionally biased region" description="Low complexity" evidence="2">
    <location>
        <begin position="260"/>
        <end position="279"/>
    </location>
</feature>
<sequence length="644" mass="70528">MQPSRSPERSTGRIRKTSLSSSSAAIASRSPKSTSRSTHVGSTAGISSSSAALSSARRAQYGGGDDRLVLDIGARVTKIGHSNEARPRSIIWSLRNATPTERAIDSSCGGMLWSADIARCKDDTNRKVVEYKLRGRLKFLLRNLFYQILTQDPKDRKITIVHNAFMPTIVQEVLQEVLFSNLRVASVSFVPSHLMSAIAIGRSCTLVIDMGYEQASMIPIHLWRPLTHRYTLVSPKAARRVSQRLRALLLHFAAYTPPLSSNSTTGSSFSATIHSSASTPRSGQTKIPADLLDDDFLDEIKAEVLTVGPVLEHENVSKAHTTRDTQWKSRQPFSTIPEEDDLEWMEVLRKRYSGEKCTTVDISIEVPPEPSPPLTAATQPATLFYSAHPQPTHQGRGRIRIPGWVRERAIDVLFEQGDDDELSLTEMVLDALLKLPIDTRQVMANNIYLTGGTAMIPGLAHRLRLELIATLRSAEVQAIQNSISLISLDRPTNGARISKVGYVPIVSLAQHIAVVNDHAPRLDTKGRSISGKAPSFPVNLVAWTGASLINSLRIDSTTQILREEYEEIQTELTRRRKEVEGEQITFDDKRPGLGMKRASFLGSVSGLDLGTFGPLSGARNKFSAGPSGSASHPLSPTSSKGPPE</sequence>
<dbReference type="InterPro" id="IPR043129">
    <property type="entry name" value="ATPase_NBD"/>
</dbReference>
<organism evidence="3 4">
    <name type="scientific">Meira miltonrushii</name>
    <dbReference type="NCBI Taxonomy" id="1280837"/>
    <lineage>
        <taxon>Eukaryota</taxon>
        <taxon>Fungi</taxon>
        <taxon>Dikarya</taxon>
        <taxon>Basidiomycota</taxon>
        <taxon>Ustilaginomycotina</taxon>
        <taxon>Exobasidiomycetes</taxon>
        <taxon>Exobasidiales</taxon>
        <taxon>Brachybasidiaceae</taxon>
        <taxon>Meira</taxon>
    </lineage>
</organism>
<feature type="compositionally biased region" description="Low complexity" evidence="2">
    <location>
        <begin position="18"/>
        <end position="33"/>
    </location>
</feature>
<feature type="compositionally biased region" description="Polar residues" evidence="2">
    <location>
        <begin position="34"/>
        <end position="46"/>
    </location>
</feature>
<feature type="compositionally biased region" description="Basic and acidic residues" evidence="2">
    <location>
        <begin position="1"/>
        <end position="11"/>
    </location>
</feature>
<keyword evidence="4" id="KW-1185">Reference proteome</keyword>
<evidence type="ECO:0000256" key="2">
    <source>
        <dbReference type="SAM" id="MobiDB-lite"/>
    </source>
</evidence>
<dbReference type="SUPFAM" id="SSF53067">
    <property type="entry name" value="Actin-like ATPase domain"/>
    <property type="match status" value="2"/>
</dbReference>
<feature type="region of interest" description="Disordered" evidence="2">
    <location>
        <begin position="259"/>
        <end position="286"/>
    </location>
</feature>
<reference evidence="3 4" key="1">
    <citation type="journal article" date="2018" name="Mol. Biol. Evol.">
        <title>Broad Genomic Sampling Reveals a Smut Pathogenic Ancestry of the Fungal Clade Ustilaginomycotina.</title>
        <authorList>
            <person name="Kijpornyongpan T."/>
            <person name="Mondo S.J."/>
            <person name="Barry K."/>
            <person name="Sandor L."/>
            <person name="Lee J."/>
            <person name="Lipzen A."/>
            <person name="Pangilinan J."/>
            <person name="LaButti K."/>
            <person name="Hainaut M."/>
            <person name="Henrissat B."/>
            <person name="Grigoriev I.V."/>
            <person name="Spatafora J.W."/>
            <person name="Aime M.C."/>
        </authorList>
    </citation>
    <scope>NUCLEOTIDE SEQUENCE [LARGE SCALE GENOMIC DNA]</scope>
    <source>
        <strain evidence="3 4">MCA 3882</strain>
    </source>
</reference>
<dbReference type="SMART" id="SM00268">
    <property type="entry name" value="ACTIN"/>
    <property type="match status" value="1"/>
</dbReference>
<dbReference type="AlphaFoldDB" id="A0A316VC50"/>
<feature type="region of interest" description="Disordered" evidence="2">
    <location>
        <begin position="1"/>
        <end position="49"/>
    </location>
</feature>
<feature type="compositionally biased region" description="Polar residues" evidence="2">
    <location>
        <begin position="626"/>
        <end position="644"/>
    </location>
</feature>
<dbReference type="Gene3D" id="3.30.420.40">
    <property type="match status" value="2"/>
</dbReference>
<dbReference type="Pfam" id="PF00022">
    <property type="entry name" value="Actin"/>
    <property type="match status" value="1"/>
</dbReference>
<evidence type="ECO:0000313" key="3">
    <source>
        <dbReference type="EMBL" id="PWN35209.1"/>
    </source>
</evidence>
<gene>
    <name evidence="3" type="ORF">FA14DRAFT_121605</name>
</gene>
<protein>
    <submittedName>
        <fullName evidence="3">Actin-like ATPase domain-containing protein</fullName>
    </submittedName>
</protein>
<evidence type="ECO:0000313" key="4">
    <source>
        <dbReference type="Proteomes" id="UP000245771"/>
    </source>
</evidence>
<dbReference type="RefSeq" id="XP_025355511.1">
    <property type="nucleotide sequence ID" value="XM_025496471.1"/>
</dbReference>